<protein>
    <submittedName>
        <fullName evidence="9">Protein kinase putative</fullName>
    </submittedName>
</protein>
<evidence type="ECO:0000256" key="3">
    <source>
        <dbReference type="ARBA" id="ARBA00022741"/>
    </source>
</evidence>
<dbReference type="PROSITE" id="PS00107">
    <property type="entry name" value="PROTEIN_KINASE_ATP"/>
    <property type="match status" value="1"/>
</dbReference>
<evidence type="ECO:0000256" key="6">
    <source>
        <dbReference type="PROSITE-ProRule" id="PRU10141"/>
    </source>
</evidence>
<dbReference type="PANTHER" id="PTHR24058">
    <property type="entry name" value="DUAL SPECIFICITY PROTEIN KINASE"/>
    <property type="match status" value="1"/>
</dbReference>
<dbReference type="VEuPathDB" id="AmoebaDB:KM1_184490"/>
<dbReference type="VEuPathDB" id="AmoebaDB:EHI7A_106700"/>
<evidence type="ECO:0000256" key="4">
    <source>
        <dbReference type="ARBA" id="ARBA00022777"/>
    </source>
</evidence>
<feature type="domain" description="Protein kinase" evidence="8">
    <location>
        <begin position="117"/>
        <end position="437"/>
    </location>
</feature>
<dbReference type="GO" id="GO:0005737">
    <property type="term" value="C:cytoplasm"/>
    <property type="evidence" value="ECO:0007669"/>
    <property type="project" value="TreeGrafter"/>
</dbReference>
<comment type="caution">
    <text evidence="9">The sequence shown here is derived from an EMBL/GenBank/DDBJ whole genome shotgun (WGS) entry which is preliminary data.</text>
</comment>
<gene>
    <name evidence="9" type="ORF">CL6EHI_004780</name>
</gene>
<dbReference type="PROSITE" id="PS00108">
    <property type="entry name" value="PROTEIN_KINASE_ST"/>
    <property type="match status" value="1"/>
</dbReference>
<dbReference type="PANTHER" id="PTHR24058:SF17">
    <property type="entry name" value="HOMEODOMAIN INTERACTING PROTEIN KINASE, ISOFORM D"/>
    <property type="match status" value="1"/>
</dbReference>
<keyword evidence="3 6" id="KW-0547">Nucleotide-binding</keyword>
<evidence type="ECO:0000313" key="9">
    <source>
        <dbReference type="EMBL" id="GAT94547.1"/>
    </source>
</evidence>
<dbReference type="VEuPathDB" id="AmoebaDB:EHI_004780"/>
<accession>A0A5K1TWS1</accession>
<evidence type="ECO:0000259" key="8">
    <source>
        <dbReference type="PROSITE" id="PS50011"/>
    </source>
</evidence>
<dbReference type="Gene3D" id="3.30.200.20">
    <property type="entry name" value="Phosphorylase Kinase, domain 1"/>
    <property type="match status" value="1"/>
</dbReference>
<dbReference type="InterPro" id="IPR000719">
    <property type="entry name" value="Prot_kinase_dom"/>
</dbReference>
<dbReference type="Pfam" id="PF00069">
    <property type="entry name" value="Pkinase"/>
    <property type="match status" value="1"/>
</dbReference>
<dbReference type="AlphaFoldDB" id="A0A5K1TWS1"/>
<sequence>MSHRRKNFIIFKQTSPFTFVNFTQYYTSDQMSIEDEESNDERFVLQSTVNMIDVLRKCNDKLDFTSFFSRPITSPSTPTGNMNRDNENNDLILSTEQLLGTGVDPTQTTGKLINSRYRIISLLGNGAFGQVVKAHDEQNNKEVAIKVLKNKASYMRQAMLEIAVLHLLNKHFDPDCKYHTLRMYDHFVFYNHVCIVTELLGMNLYELIKQKQYNGLNLRLTVNILKQLVESLDILYKNNIAHCDLKPENILLVDNTSNIRLIDFGSSCFENSTLYTYIQSRHYRSPEVLLGIKYTTAIDMWSFGCIAAELILGIPIFPGSSEYNQLERIIKMIGMPPKKVLDQGTKTRKFFKLEMNGWVFKSRDEYEMENNVRLEPNRQYHHYTDLENFTERLSKVIKNPQTLKLARKTYLDFLQRTLCWDPDLRLTPTQAMQHPFLLNKPLHPNYQPPHLPEPCRNYPGDSALSADDALKIVCPPSIMPSKFKYQTYTTQVYYQVFIAALEKGIVLNILNANPFALQPMTPPVLLWEEVENRKKRNEKQRERSKKRRPEHQTETYNGRQIVQQAQSMNGSSWKGSDGSYSSPFGKDMHKSFGQSWSKNHPMIMPQDK</sequence>
<feature type="region of interest" description="Disordered" evidence="7">
    <location>
        <begin position="533"/>
        <end position="608"/>
    </location>
</feature>
<keyword evidence="5 6" id="KW-0067">ATP-binding</keyword>
<dbReference type="Gene3D" id="1.10.510.10">
    <property type="entry name" value="Transferase(Phosphotransferase) domain 1"/>
    <property type="match status" value="1"/>
</dbReference>
<evidence type="ECO:0000256" key="1">
    <source>
        <dbReference type="ARBA" id="ARBA00022527"/>
    </source>
</evidence>
<reference evidence="9 10" key="1">
    <citation type="submission" date="2016-05" db="EMBL/GenBank/DDBJ databases">
        <title>First whole genome sequencing of Entamoeba histolytica HM1:IMSS-clone-6.</title>
        <authorList>
            <person name="Mukherjee Avik.K."/>
            <person name="Izumyama S."/>
            <person name="Nakada-Tsukui K."/>
            <person name="Nozaki T."/>
        </authorList>
    </citation>
    <scope>NUCLEOTIDE SEQUENCE [LARGE SCALE GENOMIC DNA]</scope>
    <source>
        <strain evidence="9 10">HM1:IMSS clone 6</strain>
    </source>
</reference>
<keyword evidence="2" id="KW-0808">Transferase</keyword>
<dbReference type="GO" id="GO:0005524">
    <property type="term" value="F:ATP binding"/>
    <property type="evidence" value="ECO:0007669"/>
    <property type="project" value="UniProtKB-UniRule"/>
</dbReference>
<dbReference type="InterPro" id="IPR011009">
    <property type="entry name" value="Kinase-like_dom_sf"/>
</dbReference>
<evidence type="ECO:0000256" key="2">
    <source>
        <dbReference type="ARBA" id="ARBA00022679"/>
    </source>
</evidence>
<dbReference type="GO" id="GO:0004713">
    <property type="term" value="F:protein tyrosine kinase activity"/>
    <property type="evidence" value="ECO:0007669"/>
    <property type="project" value="TreeGrafter"/>
</dbReference>
<dbReference type="EMBL" id="BDEQ01000001">
    <property type="protein sequence ID" value="GAT94547.1"/>
    <property type="molecule type" value="Genomic_DNA"/>
</dbReference>
<proteinExistence type="predicted"/>
<evidence type="ECO:0000313" key="10">
    <source>
        <dbReference type="Proteomes" id="UP000078387"/>
    </source>
</evidence>
<keyword evidence="4 9" id="KW-0418">Kinase</keyword>
<dbReference type="GO" id="GO:0004674">
    <property type="term" value="F:protein serine/threonine kinase activity"/>
    <property type="evidence" value="ECO:0007669"/>
    <property type="project" value="UniProtKB-KW"/>
</dbReference>
<dbReference type="OMA" id="QARIIHC"/>
<dbReference type="SUPFAM" id="SSF56112">
    <property type="entry name" value="Protein kinase-like (PK-like)"/>
    <property type="match status" value="1"/>
</dbReference>
<dbReference type="InterPro" id="IPR017441">
    <property type="entry name" value="Protein_kinase_ATP_BS"/>
</dbReference>
<name>A0A5K1TWS1_ENTHI</name>
<dbReference type="SMART" id="SM00220">
    <property type="entry name" value="S_TKc"/>
    <property type="match status" value="1"/>
</dbReference>
<keyword evidence="1" id="KW-0723">Serine/threonine-protein kinase</keyword>
<feature type="compositionally biased region" description="Polar residues" evidence="7">
    <location>
        <begin position="554"/>
        <end position="569"/>
    </location>
</feature>
<dbReference type="PROSITE" id="PS50011">
    <property type="entry name" value="PROTEIN_KINASE_DOM"/>
    <property type="match status" value="1"/>
</dbReference>
<evidence type="ECO:0000256" key="7">
    <source>
        <dbReference type="SAM" id="MobiDB-lite"/>
    </source>
</evidence>
<organism evidence="9 10">
    <name type="scientific">Entamoeba histolytica</name>
    <dbReference type="NCBI Taxonomy" id="5759"/>
    <lineage>
        <taxon>Eukaryota</taxon>
        <taxon>Amoebozoa</taxon>
        <taxon>Evosea</taxon>
        <taxon>Archamoebae</taxon>
        <taxon>Mastigamoebida</taxon>
        <taxon>Entamoebidae</taxon>
        <taxon>Entamoeba</taxon>
    </lineage>
</organism>
<feature type="compositionally biased region" description="Basic residues" evidence="7">
    <location>
        <begin position="533"/>
        <end position="549"/>
    </location>
</feature>
<dbReference type="InterPro" id="IPR050494">
    <property type="entry name" value="Ser_Thr_dual-spec_kinase"/>
</dbReference>
<dbReference type="InterPro" id="IPR008271">
    <property type="entry name" value="Ser/Thr_kinase_AS"/>
</dbReference>
<feature type="compositionally biased region" description="Low complexity" evidence="7">
    <location>
        <begin position="570"/>
        <end position="582"/>
    </location>
</feature>
<dbReference type="VEuPathDB" id="AmoebaDB:EHI5A_147120"/>
<dbReference type="Proteomes" id="UP000078387">
    <property type="component" value="Unassembled WGS sequence"/>
</dbReference>
<dbReference type="VEuPathDB" id="AmoebaDB:EHI8A_113830"/>
<feature type="binding site" evidence="6">
    <location>
        <position position="146"/>
    </location>
    <ligand>
        <name>ATP</name>
        <dbReference type="ChEBI" id="CHEBI:30616"/>
    </ligand>
</feature>
<evidence type="ECO:0000256" key="5">
    <source>
        <dbReference type="ARBA" id="ARBA00022840"/>
    </source>
</evidence>